<proteinExistence type="predicted"/>
<dbReference type="Proteomes" id="UP000017836">
    <property type="component" value="Unassembled WGS sequence"/>
</dbReference>
<sequence length="133" mass="14705">MAKSPPSLVISSKGVQASIDVSPSVSVEARSPEILMDNLEWALVLVPTLSKISLAVSAGADDHRRQVIEDRRVLAEVEVELQELKVPIASEEAPCLAMKQRIIKLEALLEAQKKELHYEEDYITDLEEATTNK</sequence>
<dbReference type="AlphaFoldDB" id="W1PQE5"/>
<evidence type="ECO:0000313" key="2">
    <source>
        <dbReference type="Proteomes" id="UP000017836"/>
    </source>
</evidence>
<accession>W1PQE5</accession>
<evidence type="ECO:0000313" key="1">
    <source>
        <dbReference type="EMBL" id="ERN10024.1"/>
    </source>
</evidence>
<name>W1PQE5_AMBTC</name>
<dbReference type="EMBL" id="KI392979">
    <property type="protein sequence ID" value="ERN10024.1"/>
    <property type="molecule type" value="Genomic_DNA"/>
</dbReference>
<organism evidence="1 2">
    <name type="scientific">Amborella trichopoda</name>
    <dbReference type="NCBI Taxonomy" id="13333"/>
    <lineage>
        <taxon>Eukaryota</taxon>
        <taxon>Viridiplantae</taxon>
        <taxon>Streptophyta</taxon>
        <taxon>Embryophyta</taxon>
        <taxon>Tracheophyta</taxon>
        <taxon>Spermatophyta</taxon>
        <taxon>Magnoliopsida</taxon>
        <taxon>Amborellales</taxon>
        <taxon>Amborellaceae</taxon>
        <taxon>Amborella</taxon>
    </lineage>
</organism>
<gene>
    <name evidence="1" type="ORF">AMTR_s00013p00242380</name>
</gene>
<keyword evidence="2" id="KW-1185">Reference proteome</keyword>
<protein>
    <submittedName>
        <fullName evidence="1">Uncharacterized protein</fullName>
    </submittedName>
</protein>
<reference evidence="2" key="1">
    <citation type="journal article" date="2013" name="Science">
        <title>The Amborella genome and the evolution of flowering plants.</title>
        <authorList>
            <consortium name="Amborella Genome Project"/>
        </authorList>
    </citation>
    <scope>NUCLEOTIDE SEQUENCE [LARGE SCALE GENOMIC DNA]</scope>
</reference>
<dbReference type="HOGENOM" id="CLU_1909474_0_0_1"/>
<dbReference type="Gramene" id="ERN10024">
    <property type="protein sequence ID" value="ERN10024"/>
    <property type="gene ID" value="AMTR_s00013p00242380"/>
</dbReference>